<evidence type="ECO:0000256" key="2">
    <source>
        <dbReference type="ARBA" id="ARBA00007441"/>
    </source>
</evidence>
<dbReference type="PRINTS" id="PR00753">
    <property type="entry name" value="ACCSYNTHASE"/>
</dbReference>
<protein>
    <recommendedName>
        <fullName evidence="6">Aminotransferase</fullName>
        <ecNumber evidence="6">2.6.1.-</ecNumber>
    </recommendedName>
</protein>
<dbReference type="InterPro" id="IPR015422">
    <property type="entry name" value="PyrdxlP-dep_Trfase_small"/>
</dbReference>
<dbReference type="CDD" id="cd00609">
    <property type="entry name" value="AAT_like"/>
    <property type="match status" value="1"/>
</dbReference>
<dbReference type="InterPro" id="IPR015421">
    <property type="entry name" value="PyrdxlP-dep_Trfase_major"/>
</dbReference>
<proteinExistence type="inferred from homology"/>
<dbReference type="Proteomes" id="UP001597218">
    <property type="component" value="Unassembled WGS sequence"/>
</dbReference>
<dbReference type="Gene3D" id="3.40.640.10">
    <property type="entry name" value="Type I PLP-dependent aspartate aminotransferase-like (Major domain)"/>
    <property type="match status" value="1"/>
</dbReference>
<comment type="caution">
    <text evidence="8">The sequence shown here is derived from an EMBL/GenBank/DDBJ whole genome shotgun (WGS) entry which is preliminary data.</text>
</comment>
<accession>A0ABW4SJM9</accession>
<comment type="cofactor">
    <cofactor evidence="1 6">
        <name>pyridoxal 5'-phosphate</name>
        <dbReference type="ChEBI" id="CHEBI:597326"/>
    </cofactor>
</comment>
<dbReference type="EMBL" id="JBHUGI010000034">
    <property type="protein sequence ID" value="MFD1929331.1"/>
    <property type="molecule type" value="Genomic_DNA"/>
</dbReference>
<organism evidence="8 9">
    <name type="scientific">Sporosarcina siberiensis</name>
    <dbReference type="NCBI Taxonomy" id="1365606"/>
    <lineage>
        <taxon>Bacteria</taxon>
        <taxon>Bacillati</taxon>
        <taxon>Bacillota</taxon>
        <taxon>Bacilli</taxon>
        <taxon>Bacillales</taxon>
        <taxon>Caryophanaceae</taxon>
        <taxon>Sporosarcina</taxon>
    </lineage>
</organism>
<sequence>MALTINPIVEKIELSGIRKISNLMSNYPDAINLTVGQPDFPTPELVKEAGLKAIREDKTGYTLNSGLPALRKAASEFFEKKYGFTYDPQTETVITAGASGGMNIVFRTILEEGDEIIVPAPIFAGYDPLITLTGAKIVYLDTTKTGFIPDPKELEALITPKTKAIVFSYPSNPTGVTLPHDTMDELVEVLARHDVFVVSDEIYSENTFEGKHKSFAEYPEIRNKLFLIHGLSKSHSMTGWRLGFLFGAAEWMQHTVKLHAHGTICANASAQYAGITALTECADTPAEMNKEYIVRRDYVYDRLVAMGFDTVKPNGAFYIFPSMKHLNMTADEFAHRLLPEAGVAVVPGTAFTHLGEGYVRISYAYAYDQLVIAMDRMEKWVNDWKANEAK</sequence>
<dbReference type="EC" id="2.6.1.-" evidence="6"/>
<dbReference type="GO" id="GO:0008483">
    <property type="term" value="F:transaminase activity"/>
    <property type="evidence" value="ECO:0007669"/>
    <property type="project" value="UniProtKB-KW"/>
</dbReference>
<dbReference type="PANTHER" id="PTHR46383:SF4">
    <property type="entry name" value="AMINOTRANSFERASE"/>
    <property type="match status" value="1"/>
</dbReference>
<dbReference type="Gene3D" id="3.90.1150.10">
    <property type="entry name" value="Aspartate Aminotransferase, domain 1"/>
    <property type="match status" value="1"/>
</dbReference>
<dbReference type="InterPro" id="IPR004838">
    <property type="entry name" value="NHTrfase_class1_PyrdxlP-BS"/>
</dbReference>
<evidence type="ECO:0000256" key="3">
    <source>
        <dbReference type="ARBA" id="ARBA00022576"/>
    </source>
</evidence>
<evidence type="ECO:0000313" key="8">
    <source>
        <dbReference type="EMBL" id="MFD1929331.1"/>
    </source>
</evidence>
<feature type="domain" description="Aminotransferase class I/classII large" evidence="7">
    <location>
        <begin position="29"/>
        <end position="364"/>
    </location>
</feature>
<dbReference type="RefSeq" id="WP_381539377.1">
    <property type="nucleotide sequence ID" value="NZ_JBHUGI010000034.1"/>
</dbReference>
<dbReference type="InterPro" id="IPR004839">
    <property type="entry name" value="Aminotransferase_I/II_large"/>
</dbReference>
<evidence type="ECO:0000256" key="5">
    <source>
        <dbReference type="ARBA" id="ARBA00022898"/>
    </source>
</evidence>
<evidence type="ECO:0000256" key="4">
    <source>
        <dbReference type="ARBA" id="ARBA00022679"/>
    </source>
</evidence>
<evidence type="ECO:0000256" key="1">
    <source>
        <dbReference type="ARBA" id="ARBA00001933"/>
    </source>
</evidence>
<name>A0ABW4SJM9_9BACL</name>
<keyword evidence="4 6" id="KW-0808">Transferase</keyword>
<dbReference type="Pfam" id="PF00155">
    <property type="entry name" value="Aminotran_1_2"/>
    <property type="match status" value="1"/>
</dbReference>
<keyword evidence="9" id="KW-1185">Reference proteome</keyword>
<dbReference type="InterPro" id="IPR015424">
    <property type="entry name" value="PyrdxlP-dep_Trfase"/>
</dbReference>
<reference evidence="9" key="1">
    <citation type="journal article" date="2019" name="Int. J. Syst. Evol. Microbiol.">
        <title>The Global Catalogue of Microorganisms (GCM) 10K type strain sequencing project: providing services to taxonomists for standard genome sequencing and annotation.</title>
        <authorList>
            <consortium name="The Broad Institute Genomics Platform"/>
            <consortium name="The Broad Institute Genome Sequencing Center for Infectious Disease"/>
            <person name="Wu L."/>
            <person name="Ma J."/>
        </authorList>
    </citation>
    <scope>NUCLEOTIDE SEQUENCE [LARGE SCALE GENOMIC DNA]</scope>
    <source>
        <strain evidence="9">CGMCC 4.7177</strain>
    </source>
</reference>
<gene>
    <name evidence="8" type="ORF">ACFSFY_14915</name>
</gene>
<dbReference type="InterPro" id="IPR050596">
    <property type="entry name" value="AspAT/PAT-like"/>
</dbReference>
<dbReference type="PANTHER" id="PTHR46383">
    <property type="entry name" value="ASPARTATE AMINOTRANSFERASE"/>
    <property type="match status" value="1"/>
</dbReference>
<comment type="similarity">
    <text evidence="2 6">Belongs to the class-I pyridoxal-phosphate-dependent aminotransferase family.</text>
</comment>
<keyword evidence="3 6" id="KW-0032">Aminotransferase</keyword>
<evidence type="ECO:0000256" key="6">
    <source>
        <dbReference type="RuleBase" id="RU000481"/>
    </source>
</evidence>
<keyword evidence="5" id="KW-0663">Pyridoxal phosphate</keyword>
<dbReference type="PROSITE" id="PS00105">
    <property type="entry name" value="AA_TRANSFER_CLASS_1"/>
    <property type="match status" value="1"/>
</dbReference>
<evidence type="ECO:0000259" key="7">
    <source>
        <dbReference type="Pfam" id="PF00155"/>
    </source>
</evidence>
<dbReference type="SUPFAM" id="SSF53383">
    <property type="entry name" value="PLP-dependent transferases"/>
    <property type="match status" value="1"/>
</dbReference>
<evidence type="ECO:0000313" key="9">
    <source>
        <dbReference type="Proteomes" id="UP001597218"/>
    </source>
</evidence>